<proteinExistence type="predicted"/>
<keyword evidence="3" id="KW-0547">Nucleotide-binding</keyword>
<dbReference type="RefSeq" id="WP_241513806.1">
    <property type="nucleotide sequence ID" value="NZ_JAFEJT020000027.1"/>
</dbReference>
<dbReference type="Proteomes" id="UP000710815">
    <property type="component" value="Unassembled WGS sequence"/>
</dbReference>
<dbReference type="EMBL" id="JAFEJT020000027">
    <property type="protein sequence ID" value="MCH9276104.1"/>
    <property type="molecule type" value="Genomic_DNA"/>
</dbReference>
<keyword evidence="1" id="KW-0175">Coiled coil</keyword>
<keyword evidence="3" id="KW-0378">Hydrolase</keyword>
<evidence type="ECO:0000313" key="4">
    <source>
        <dbReference type="Proteomes" id="UP000710815"/>
    </source>
</evidence>
<keyword evidence="3" id="KW-0067">ATP-binding</keyword>
<evidence type="ECO:0000313" key="3">
    <source>
        <dbReference type="EMBL" id="MCH9276104.1"/>
    </source>
</evidence>
<feature type="region of interest" description="Disordered" evidence="2">
    <location>
        <begin position="1"/>
        <end position="34"/>
    </location>
</feature>
<organism evidence="3 4">
    <name type="scientific">Bifidobacterium amazonense</name>
    <dbReference type="NCBI Taxonomy" id="2809027"/>
    <lineage>
        <taxon>Bacteria</taxon>
        <taxon>Bacillati</taxon>
        <taxon>Actinomycetota</taxon>
        <taxon>Actinomycetes</taxon>
        <taxon>Bifidobacteriales</taxon>
        <taxon>Bifidobacteriaceae</taxon>
        <taxon>Bifidobacterium</taxon>
    </lineage>
</organism>
<evidence type="ECO:0000256" key="1">
    <source>
        <dbReference type="SAM" id="Coils"/>
    </source>
</evidence>
<feature type="coiled-coil region" evidence="1">
    <location>
        <begin position="48"/>
        <end position="103"/>
    </location>
</feature>
<comment type="caution">
    <text evidence="3">The sequence shown here is derived from an EMBL/GenBank/DDBJ whole genome shotgun (WGS) entry which is preliminary data.</text>
</comment>
<name>A0ABS9VVH3_9BIFI</name>
<reference evidence="3 4" key="1">
    <citation type="journal article" date="2021" name="Environ. Microbiol.">
        <title>Genetic insights into the dark matter of the mammalian gut microbiota through targeted genome reconstruction.</title>
        <authorList>
            <person name="Lugli G.A."/>
            <person name="Alessandri G."/>
            <person name="Milani C."/>
            <person name="Viappiani A."/>
            <person name="Fontana F."/>
            <person name="Tarracchini C."/>
            <person name="Mancabelli L."/>
            <person name="Argentini C."/>
            <person name="Ruiz L."/>
            <person name="Margolles A."/>
            <person name="van Sinderen D."/>
            <person name="Turroni F."/>
            <person name="Ventura M."/>
        </authorList>
    </citation>
    <scope>NUCLEOTIDE SEQUENCE [LARGE SCALE GENOMIC DNA]</scope>
    <source>
        <strain evidence="3 4">MA1</strain>
    </source>
</reference>
<evidence type="ECO:0000256" key="2">
    <source>
        <dbReference type="SAM" id="MobiDB-lite"/>
    </source>
</evidence>
<dbReference type="GO" id="GO:0004386">
    <property type="term" value="F:helicase activity"/>
    <property type="evidence" value="ECO:0007669"/>
    <property type="project" value="UniProtKB-KW"/>
</dbReference>
<protein>
    <submittedName>
        <fullName evidence="3">Helicase</fullName>
    </submittedName>
</protein>
<feature type="region of interest" description="Disordered" evidence="2">
    <location>
        <begin position="141"/>
        <end position="160"/>
    </location>
</feature>
<keyword evidence="4" id="KW-1185">Reference proteome</keyword>
<sequence>MFHQWPKHIRLIDAPADTGGSEAPTQPGTDADEPIDYEAKYNEALKHSREWEKRAKANKQAADELEKLKEASMSEQEKAAKHVKELEDKVARYEAAAQQSQWKAQVSAETGIPADVLEGDSLEAIQAHAKRINALLHPKPKAPAVHGVDRQPSGKGPNETALAYLRSLGI</sequence>
<accession>A0ABS9VVH3</accession>
<keyword evidence="3" id="KW-0347">Helicase</keyword>
<gene>
    <name evidence="3" type="ORF">JS533_007430</name>
</gene>
<reference evidence="3 4" key="2">
    <citation type="journal article" date="2021" name="Syst. Appl. Microbiol.">
        <title>Phylogenetic classification of ten novel species belonging to the genus Bifidobacterium comprising B. phasiani sp. nov., B. pongonis sp. nov., B. saguinibicoloris sp. nov., B. colobi sp. nov., B. simiiventris sp. nov., B. santillanense sp. nov., B. miconis sp. nov., B. amazonense sp. nov., B. pluvialisilvae sp. nov., and B. miconisargentati sp. nov.</title>
        <authorList>
            <person name="Lugli G.A."/>
            <person name="Calvete-Torre I."/>
            <person name="Alessandri G."/>
            <person name="Milani C."/>
            <person name="Turroni F."/>
            <person name="Laiolo P."/>
            <person name="Ossiprandi M.C."/>
            <person name="Margolles A."/>
            <person name="Ruiz L."/>
            <person name="Ventura M."/>
        </authorList>
    </citation>
    <scope>NUCLEOTIDE SEQUENCE [LARGE SCALE GENOMIC DNA]</scope>
    <source>
        <strain evidence="3 4">MA1</strain>
    </source>
</reference>